<dbReference type="PANTHER" id="PTHR42852">
    <property type="entry name" value="THIOL:DISULFIDE INTERCHANGE PROTEIN DSBE"/>
    <property type="match status" value="1"/>
</dbReference>
<evidence type="ECO:0000313" key="7">
    <source>
        <dbReference type="Proteomes" id="UP000248584"/>
    </source>
</evidence>
<comment type="subcellular location">
    <subcellularLocation>
        <location evidence="1">Cell envelope</location>
    </subcellularLocation>
</comment>
<dbReference type="InterPro" id="IPR017937">
    <property type="entry name" value="Thioredoxin_CS"/>
</dbReference>
<keyword evidence="2" id="KW-0201">Cytochrome c-type biogenesis</keyword>
<evidence type="ECO:0000256" key="1">
    <source>
        <dbReference type="ARBA" id="ARBA00004196"/>
    </source>
</evidence>
<keyword evidence="7" id="KW-1185">Reference proteome</keyword>
<evidence type="ECO:0000259" key="5">
    <source>
        <dbReference type="PROSITE" id="PS51352"/>
    </source>
</evidence>
<dbReference type="SUPFAM" id="SSF52833">
    <property type="entry name" value="Thioredoxin-like"/>
    <property type="match status" value="1"/>
</dbReference>
<dbReference type="EMBL" id="QKZR01000001">
    <property type="protein sequence ID" value="PZX43128.1"/>
    <property type="molecule type" value="Genomic_DNA"/>
</dbReference>
<gene>
    <name evidence="6" type="ORF">LX97_00127</name>
</gene>
<dbReference type="PANTHER" id="PTHR42852:SF6">
    <property type="entry name" value="THIOL:DISULFIDE INTERCHANGE PROTEIN DSBE"/>
    <property type="match status" value="1"/>
</dbReference>
<sequence length="159" mass="18272">MKKLLIFLTIIILITSCDNRPISKVEKMGQEGLRQTVQPSKEKIKVINFWATWCAPCVEELPHFEDLGSRYQDKIEVILISLDEAQKIDTAVQPFLEENKIKSTVLLLDDPYAAEWIPVVDEHWDGAIPVTLIVSKDKKQFYNKALTQEQLEDAINTFL</sequence>
<reference evidence="6 7" key="1">
    <citation type="submission" date="2018-06" db="EMBL/GenBank/DDBJ databases">
        <title>Genomic Encyclopedia of Archaeal and Bacterial Type Strains, Phase II (KMG-II): from individual species to whole genera.</title>
        <authorList>
            <person name="Goeker M."/>
        </authorList>
    </citation>
    <scope>NUCLEOTIDE SEQUENCE [LARGE SCALE GENOMIC DNA]</scope>
    <source>
        <strain evidence="6 7">DSM 17205</strain>
    </source>
</reference>
<evidence type="ECO:0000256" key="2">
    <source>
        <dbReference type="ARBA" id="ARBA00022748"/>
    </source>
</evidence>
<feature type="domain" description="Thioredoxin" evidence="5">
    <location>
        <begin position="22"/>
        <end position="159"/>
    </location>
</feature>
<evidence type="ECO:0000313" key="6">
    <source>
        <dbReference type="EMBL" id="PZX43128.1"/>
    </source>
</evidence>
<comment type="caution">
    <text evidence="6">The sequence shown here is derived from an EMBL/GenBank/DDBJ whole genome shotgun (WGS) entry which is preliminary data.</text>
</comment>
<dbReference type="Gene3D" id="3.40.30.10">
    <property type="entry name" value="Glutaredoxin"/>
    <property type="match status" value="1"/>
</dbReference>
<protein>
    <submittedName>
        <fullName evidence="6">AhpC/TSA family protein</fullName>
    </submittedName>
</protein>
<dbReference type="PROSITE" id="PS51257">
    <property type="entry name" value="PROKAR_LIPOPROTEIN"/>
    <property type="match status" value="1"/>
</dbReference>
<organism evidence="6 7">
    <name type="scientific">Nonlabens dokdonensis</name>
    <dbReference type="NCBI Taxonomy" id="328515"/>
    <lineage>
        <taxon>Bacteria</taxon>
        <taxon>Pseudomonadati</taxon>
        <taxon>Bacteroidota</taxon>
        <taxon>Flavobacteriia</taxon>
        <taxon>Flavobacteriales</taxon>
        <taxon>Flavobacteriaceae</taxon>
        <taxon>Nonlabens</taxon>
    </lineage>
</organism>
<dbReference type="PROSITE" id="PS51352">
    <property type="entry name" value="THIOREDOXIN_2"/>
    <property type="match status" value="1"/>
</dbReference>
<keyword evidence="4" id="KW-0676">Redox-active center</keyword>
<accession>A0ABX5PZA4</accession>
<keyword evidence="3" id="KW-1015">Disulfide bond</keyword>
<dbReference type="InterPro" id="IPR000866">
    <property type="entry name" value="AhpC/TSA"/>
</dbReference>
<evidence type="ECO:0000256" key="4">
    <source>
        <dbReference type="ARBA" id="ARBA00023284"/>
    </source>
</evidence>
<name>A0ABX5PZA4_9FLAO</name>
<dbReference type="PROSITE" id="PS00194">
    <property type="entry name" value="THIOREDOXIN_1"/>
    <property type="match status" value="1"/>
</dbReference>
<proteinExistence type="predicted"/>
<dbReference type="InterPro" id="IPR050553">
    <property type="entry name" value="Thioredoxin_ResA/DsbE_sf"/>
</dbReference>
<dbReference type="Pfam" id="PF00578">
    <property type="entry name" value="AhpC-TSA"/>
    <property type="match status" value="1"/>
</dbReference>
<dbReference type="Proteomes" id="UP000248584">
    <property type="component" value="Unassembled WGS sequence"/>
</dbReference>
<dbReference type="RefSeq" id="WP_041566836.1">
    <property type="nucleotide sequence ID" value="NZ_QKZR01000001.1"/>
</dbReference>
<dbReference type="InterPro" id="IPR013766">
    <property type="entry name" value="Thioredoxin_domain"/>
</dbReference>
<dbReference type="InterPro" id="IPR036249">
    <property type="entry name" value="Thioredoxin-like_sf"/>
</dbReference>
<evidence type="ECO:0000256" key="3">
    <source>
        <dbReference type="ARBA" id="ARBA00023157"/>
    </source>
</evidence>
<dbReference type="CDD" id="cd02966">
    <property type="entry name" value="TlpA_like_family"/>
    <property type="match status" value="1"/>
</dbReference>